<dbReference type="PANTHER" id="PTHR31102:SF1">
    <property type="entry name" value="CATION_H+ EXCHANGER DOMAIN-CONTAINING PROTEIN"/>
    <property type="match status" value="1"/>
</dbReference>
<dbReference type="Gene3D" id="1.20.1530.20">
    <property type="match status" value="1"/>
</dbReference>
<dbReference type="InterPro" id="IPR038770">
    <property type="entry name" value="Na+/solute_symporter_sf"/>
</dbReference>
<dbReference type="EMBL" id="DVFO01000088">
    <property type="protein sequence ID" value="HIQ61529.1"/>
    <property type="molecule type" value="Genomic_DNA"/>
</dbReference>
<keyword evidence="2 5" id="KW-0812">Transmembrane</keyword>
<feature type="transmembrane region" description="Helical" evidence="5">
    <location>
        <begin position="184"/>
        <end position="205"/>
    </location>
</feature>
<dbReference type="AlphaFoldDB" id="A0A9D0YT28"/>
<feature type="transmembrane region" description="Helical" evidence="5">
    <location>
        <begin position="96"/>
        <end position="129"/>
    </location>
</feature>
<dbReference type="Proteomes" id="UP000886879">
    <property type="component" value="Unassembled WGS sequence"/>
</dbReference>
<reference evidence="7" key="2">
    <citation type="journal article" date="2021" name="PeerJ">
        <title>Extensive microbial diversity within the chicken gut microbiome revealed by metagenomics and culture.</title>
        <authorList>
            <person name="Gilroy R."/>
            <person name="Ravi A."/>
            <person name="Getino M."/>
            <person name="Pursley I."/>
            <person name="Horton D.L."/>
            <person name="Alikhan N.F."/>
            <person name="Baker D."/>
            <person name="Gharbi K."/>
            <person name="Hall N."/>
            <person name="Watson M."/>
            <person name="Adriaenssens E.M."/>
            <person name="Foster-Nyarko E."/>
            <person name="Jarju S."/>
            <person name="Secka A."/>
            <person name="Antonio M."/>
            <person name="Oren A."/>
            <person name="Chaudhuri R.R."/>
            <person name="La Ragione R."/>
            <person name="Hildebrand F."/>
            <person name="Pallen M.J."/>
        </authorList>
    </citation>
    <scope>NUCLEOTIDE SEQUENCE</scope>
    <source>
        <strain evidence="7">ChiGjej2B2-12916</strain>
    </source>
</reference>
<feature type="transmembrane region" description="Helical" evidence="5">
    <location>
        <begin position="366"/>
        <end position="387"/>
    </location>
</feature>
<feature type="transmembrane region" description="Helical" evidence="5">
    <location>
        <begin position="26"/>
        <end position="45"/>
    </location>
</feature>
<keyword evidence="3 5" id="KW-1133">Transmembrane helix</keyword>
<reference evidence="7" key="1">
    <citation type="submission" date="2020-10" db="EMBL/GenBank/DDBJ databases">
        <authorList>
            <person name="Gilroy R."/>
        </authorList>
    </citation>
    <scope>NUCLEOTIDE SEQUENCE</scope>
    <source>
        <strain evidence="7">ChiGjej2B2-12916</strain>
    </source>
</reference>
<dbReference type="Pfam" id="PF00999">
    <property type="entry name" value="Na_H_Exchanger"/>
    <property type="match status" value="1"/>
</dbReference>
<dbReference type="GO" id="GO:0015297">
    <property type="term" value="F:antiporter activity"/>
    <property type="evidence" value="ECO:0007669"/>
    <property type="project" value="InterPro"/>
</dbReference>
<organism evidence="7 8">
    <name type="scientific">Candidatus Enterenecus faecium</name>
    <dbReference type="NCBI Taxonomy" id="2840780"/>
    <lineage>
        <taxon>Bacteria</taxon>
        <taxon>Bacillati</taxon>
        <taxon>Bacillota</taxon>
        <taxon>Clostridia</taxon>
        <taxon>Eubacteriales</taxon>
        <taxon>Candidatus Enterenecus</taxon>
    </lineage>
</organism>
<feature type="transmembrane region" description="Helical" evidence="5">
    <location>
        <begin position="281"/>
        <end position="301"/>
    </location>
</feature>
<feature type="domain" description="Cation/H+ exchanger transmembrane" evidence="6">
    <location>
        <begin position="9"/>
        <end position="382"/>
    </location>
</feature>
<dbReference type="GO" id="GO:1902600">
    <property type="term" value="P:proton transmembrane transport"/>
    <property type="evidence" value="ECO:0007669"/>
    <property type="project" value="InterPro"/>
</dbReference>
<accession>A0A9D0YT28</accession>
<dbReference type="PANTHER" id="PTHR31102">
    <property type="match status" value="1"/>
</dbReference>
<dbReference type="InterPro" id="IPR006153">
    <property type="entry name" value="Cation/H_exchanger_TM"/>
</dbReference>
<evidence type="ECO:0000313" key="7">
    <source>
        <dbReference type="EMBL" id="HIQ61529.1"/>
    </source>
</evidence>
<feature type="transmembrane region" description="Helical" evidence="5">
    <location>
        <begin position="150"/>
        <end position="172"/>
    </location>
</feature>
<protein>
    <submittedName>
        <fullName evidence="7">Cation:proton antiporter</fullName>
    </submittedName>
</protein>
<sequence>MLTSLALIFLVGLSMAAIVQQLKLPRIIGMLITGIVVGPYVLNWLDPSILSISAELRQMALIIILLKAGLSLNLSDLKKVGRPAVMMSFVPASFEILGYVLVAPHLLGVNIMEAAVMGAVLGAVSPAVVVPRMVQLMETGYGTKKGIPQMILAGASCDDIFVIVLFTTFTGMAQGGNPQLMDFVNIPVSIVLGVALGAVVGWLLSRFFETAYAHQHCVRNSTKVIIVLGVSFTLMAVETWLEGIVSVSGLLAVVSMACVLKIKSPAFVSKRLSEKFGKLWIAAEVILFVLVGAAVDIRYTMSAGGAAVLMILCALLFRAVGVCLCVAGTKLTRKERLFCVIAYLPKATVQAAIGSVPLAMGLPCGQIVLSVAVLGILITAPLGAIGMDATYRKLLTRENLEE</sequence>
<name>A0A9D0YT28_9FIRM</name>
<comment type="caution">
    <text evidence="7">The sequence shown here is derived from an EMBL/GenBank/DDBJ whole genome shotgun (WGS) entry which is preliminary data.</text>
</comment>
<evidence type="ECO:0000313" key="8">
    <source>
        <dbReference type="Proteomes" id="UP000886879"/>
    </source>
</evidence>
<evidence type="ECO:0000256" key="4">
    <source>
        <dbReference type="ARBA" id="ARBA00023136"/>
    </source>
</evidence>
<dbReference type="GO" id="GO:0016020">
    <property type="term" value="C:membrane"/>
    <property type="evidence" value="ECO:0007669"/>
    <property type="project" value="UniProtKB-SubCell"/>
</dbReference>
<evidence type="ECO:0000256" key="3">
    <source>
        <dbReference type="ARBA" id="ARBA00022989"/>
    </source>
</evidence>
<dbReference type="InterPro" id="IPR051843">
    <property type="entry name" value="CPA1_transporter"/>
</dbReference>
<keyword evidence="4 5" id="KW-0472">Membrane</keyword>
<evidence type="ECO:0000256" key="1">
    <source>
        <dbReference type="ARBA" id="ARBA00004141"/>
    </source>
</evidence>
<feature type="transmembrane region" description="Helical" evidence="5">
    <location>
        <begin position="340"/>
        <end position="360"/>
    </location>
</feature>
<gene>
    <name evidence="7" type="ORF">IAD31_08075</name>
</gene>
<proteinExistence type="predicted"/>
<feature type="transmembrane region" description="Helical" evidence="5">
    <location>
        <begin position="307"/>
        <end position="328"/>
    </location>
</feature>
<evidence type="ECO:0000259" key="6">
    <source>
        <dbReference type="Pfam" id="PF00999"/>
    </source>
</evidence>
<feature type="transmembrane region" description="Helical" evidence="5">
    <location>
        <begin position="243"/>
        <end position="260"/>
    </location>
</feature>
<evidence type="ECO:0000256" key="5">
    <source>
        <dbReference type="SAM" id="Phobius"/>
    </source>
</evidence>
<evidence type="ECO:0000256" key="2">
    <source>
        <dbReference type="ARBA" id="ARBA00022692"/>
    </source>
</evidence>
<feature type="transmembrane region" description="Helical" evidence="5">
    <location>
        <begin position="217"/>
        <end position="237"/>
    </location>
</feature>
<comment type="subcellular location">
    <subcellularLocation>
        <location evidence="1">Membrane</location>
        <topology evidence="1">Multi-pass membrane protein</topology>
    </subcellularLocation>
</comment>